<evidence type="ECO:0000256" key="7">
    <source>
        <dbReference type="SAM" id="Phobius"/>
    </source>
</evidence>
<keyword evidence="2" id="KW-1003">Cell membrane</keyword>
<dbReference type="Gene3D" id="1.20.1640.10">
    <property type="entry name" value="Multidrug efflux transporter AcrB transmembrane domain"/>
    <property type="match status" value="2"/>
</dbReference>
<feature type="domain" description="Membrane transport protein MMPL" evidence="8">
    <location>
        <begin position="386"/>
        <end position="673"/>
    </location>
</feature>
<dbReference type="RefSeq" id="WP_154575646.1">
    <property type="nucleotide sequence ID" value="NZ_VUMO01000002.1"/>
</dbReference>
<evidence type="ECO:0000256" key="4">
    <source>
        <dbReference type="ARBA" id="ARBA00022989"/>
    </source>
</evidence>
<feature type="transmembrane region" description="Helical" evidence="7">
    <location>
        <begin position="546"/>
        <end position="565"/>
    </location>
</feature>
<keyword evidence="3 7" id="KW-0812">Transmembrane</keyword>
<evidence type="ECO:0000256" key="2">
    <source>
        <dbReference type="ARBA" id="ARBA00022475"/>
    </source>
</evidence>
<dbReference type="SUPFAM" id="SSF82866">
    <property type="entry name" value="Multidrug efflux transporter AcrB transmembrane domain"/>
    <property type="match status" value="2"/>
</dbReference>
<sequence>MEAFGKKVVQLRFVILAAALLLLIPSIIGYNNTRINYDVLTYLPDSIDTIKGQNILKDDFGTGGFSLVIFEGMSDQEIAKTEAKFKQIDHVKNVIWYDDLADLTIPKEMIPSDIYKAFNSGDATLMAVFFDTSTSSDETMNAITQMRKVAKKQCYVSGMSAMVTDLKNLTEQEEPTYVGLAVLLSCVAMMIFMDSYVVPLIFLANIGIAIIWNLGSNFFFGEISFITQALAAVLQLAVTMDYSIFLWHSFEEQISLFPDDPKKAMAKAIAATVTSVTGSSITTVAGFIAMCFMTFRLGLDLGVVMAKGVILGVISCITVLPALILIFRKLIEKTRHRNVLPDMHKLAHYIIDHRVIFIIVFIVVWFPASYGYNHLQTYYDMGSRLPKTLEYSVARDKMDKEFKTGATHMILAKKDLSTRDAHDMIDGISDIKGVKNVIAMDSFVGAMVPKEMIPDSIKDQLQSGKYQLMIINSQYQTGTPKVNAQITRINRVMKHYDKSALLIGEAPCTKDLITIANHDFNVVNAVSIAMIFIIIALVLQSITLPIILVAVIEFAIFINLGIPFYTHTTLVFIASICISTIQLGATVDYAILMTTRYKTERFGGKNKHDAIETALAFAIPSVIVSAASFFAATFGVALYSNIDIISSLCTLLARGALISMLSVIFILPSLLMIFDGVIIRTSKGFINKEKVGLGMRKAKAGNETQVFSDIESLPAHASVQAEADAPHQPSTDSDQKASSDDRKDPDDDTRIFDPHAFKK</sequence>
<evidence type="ECO:0000256" key="1">
    <source>
        <dbReference type="ARBA" id="ARBA00004651"/>
    </source>
</evidence>
<keyword evidence="4 7" id="KW-1133">Transmembrane helix</keyword>
<feature type="transmembrane region" description="Helical" evidence="7">
    <location>
        <begin position="651"/>
        <end position="674"/>
    </location>
</feature>
<feature type="transmembrane region" description="Helical" evidence="7">
    <location>
        <begin position="200"/>
        <end position="220"/>
    </location>
</feature>
<keyword evidence="5 7" id="KW-0472">Membrane</keyword>
<comment type="caution">
    <text evidence="9">The sequence shown here is derived from an EMBL/GenBank/DDBJ whole genome shotgun (WGS) entry which is preliminary data.</text>
</comment>
<dbReference type="AlphaFoldDB" id="A0A7X2NF03"/>
<gene>
    <name evidence="9" type="ORF">FYJ52_02305</name>
</gene>
<name>A0A7X2NF03_9FIRM</name>
<keyword evidence="10" id="KW-1185">Reference proteome</keyword>
<dbReference type="Proteomes" id="UP000461754">
    <property type="component" value="Unassembled WGS sequence"/>
</dbReference>
<dbReference type="InterPro" id="IPR050545">
    <property type="entry name" value="Mycobact_MmpL"/>
</dbReference>
<dbReference type="Pfam" id="PF03176">
    <property type="entry name" value="MMPL"/>
    <property type="match status" value="2"/>
</dbReference>
<comment type="subcellular location">
    <subcellularLocation>
        <location evidence="1">Cell membrane</location>
        <topology evidence="1">Multi-pass membrane protein</topology>
    </subcellularLocation>
</comment>
<feature type="transmembrane region" description="Helical" evidence="7">
    <location>
        <begin position="571"/>
        <end position="592"/>
    </location>
</feature>
<proteinExistence type="predicted"/>
<dbReference type="GO" id="GO:0005886">
    <property type="term" value="C:plasma membrane"/>
    <property type="evidence" value="ECO:0007669"/>
    <property type="project" value="UniProtKB-SubCell"/>
</dbReference>
<evidence type="ECO:0000256" key="6">
    <source>
        <dbReference type="SAM" id="MobiDB-lite"/>
    </source>
</evidence>
<feature type="transmembrane region" description="Helical" evidence="7">
    <location>
        <begin position="226"/>
        <end position="247"/>
    </location>
</feature>
<dbReference type="EMBL" id="VUMO01000002">
    <property type="protein sequence ID" value="MSS19244.1"/>
    <property type="molecule type" value="Genomic_DNA"/>
</dbReference>
<feature type="domain" description="Membrane transport protein MMPL" evidence="8">
    <location>
        <begin position="114"/>
        <end position="327"/>
    </location>
</feature>
<feature type="transmembrane region" description="Helical" evidence="7">
    <location>
        <begin position="301"/>
        <end position="326"/>
    </location>
</feature>
<evidence type="ECO:0000256" key="3">
    <source>
        <dbReference type="ARBA" id="ARBA00022692"/>
    </source>
</evidence>
<evidence type="ECO:0000259" key="8">
    <source>
        <dbReference type="Pfam" id="PF03176"/>
    </source>
</evidence>
<organism evidence="9 10">
    <name type="scientific">Pseudoramibacter porci</name>
    <dbReference type="NCBI Taxonomy" id="2606631"/>
    <lineage>
        <taxon>Bacteria</taxon>
        <taxon>Bacillati</taxon>
        <taxon>Bacillota</taxon>
        <taxon>Clostridia</taxon>
        <taxon>Eubacteriales</taxon>
        <taxon>Eubacteriaceae</taxon>
        <taxon>Pseudoramibacter</taxon>
    </lineage>
</organism>
<feature type="region of interest" description="Disordered" evidence="6">
    <location>
        <begin position="718"/>
        <end position="759"/>
    </location>
</feature>
<evidence type="ECO:0000256" key="5">
    <source>
        <dbReference type="ARBA" id="ARBA00023136"/>
    </source>
</evidence>
<evidence type="ECO:0000313" key="9">
    <source>
        <dbReference type="EMBL" id="MSS19244.1"/>
    </source>
</evidence>
<protein>
    <submittedName>
        <fullName evidence="9">MMPL family transporter</fullName>
    </submittedName>
</protein>
<feature type="transmembrane region" description="Helical" evidence="7">
    <location>
        <begin position="268"/>
        <end position="295"/>
    </location>
</feature>
<feature type="transmembrane region" description="Helical" evidence="7">
    <location>
        <begin position="613"/>
        <end position="639"/>
    </location>
</feature>
<dbReference type="PANTHER" id="PTHR33406">
    <property type="entry name" value="MEMBRANE PROTEIN MJ1562-RELATED"/>
    <property type="match status" value="1"/>
</dbReference>
<feature type="transmembrane region" description="Helical" evidence="7">
    <location>
        <begin position="520"/>
        <end position="539"/>
    </location>
</feature>
<reference evidence="9 10" key="1">
    <citation type="submission" date="2019-08" db="EMBL/GenBank/DDBJ databases">
        <title>In-depth cultivation of the pig gut microbiome towards novel bacterial diversity and tailored functional studies.</title>
        <authorList>
            <person name="Wylensek D."/>
            <person name="Hitch T.C.A."/>
            <person name="Clavel T."/>
        </authorList>
    </citation>
    <scope>NUCLEOTIDE SEQUENCE [LARGE SCALE GENOMIC DNA]</scope>
    <source>
        <strain evidence="9 10">RF-744-FAT-4</strain>
    </source>
</reference>
<feature type="compositionally biased region" description="Basic and acidic residues" evidence="6">
    <location>
        <begin position="733"/>
        <end position="759"/>
    </location>
</feature>
<dbReference type="InterPro" id="IPR004869">
    <property type="entry name" value="MMPL_dom"/>
</dbReference>
<feature type="transmembrane region" description="Helical" evidence="7">
    <location>
        <begin position="346"/>
        <end position="368"/>
    </location>
</feature>
<dbReference type="PANTHER" id="PTHR33406:SF13">
    <property type="entry name" value="MEMBRANE PROTEIN YDFJ"/>
    <property type="match status" value="1"/>
</dbReference>
<accession>A0A7X2NF03</accession>
<evidence type="ECO:0000313" key="10">
    <source>
        <dbReference type="Proteomes" id="UP000461754"/>
    </source>
</evidence>